<proteinExistence type="predicted"/>
<dbReference type="GO" id="GO:0005576">
    <property type="term" value="C:extracellular region"/>
    <property type="evidence" value="ECO:0007669"/>
    <property type="project" value="GOC"/>
</dbReference>
<evidence type="ECO:0000256" key="1">
    <source>
        <dbReference type="SAM" id="Coils"/>
    </source>
</evidence>
<sequence>MASSEFQALSQDELRKRLYQTFKNRGVLDTLKTQLRNQLIHELMHPILSGELQPQPVSSEGSSLLIGASNSLVADHLRSCGYEYSLSVFYPESGLEKEKVFTMQDILQLIRIHPKSSLYKSLMLMELTEHHLCKESRNTETQTISIPPYRESLVEKLQLIDEQFADIYPQHQKFESLEVKLIEYRKEIEDQLQAEMSEKLQHFKEVEIAKIRIEEKAQCQKEVSDLRREFERTNQAKSEALIAREKNAIERLQKQQEIEAKEVYTQRQSLLKDIEMIRTREAELKQRIEGFELAQKLQEEKNKAVDDALRRREIAVKNIEETYDQKLKNELLKYQLELKEEYIARTTRVTEDEKKNKEKSILLREETIAVNSKKEEFKQVVSHAKELELELDSVKAQVLLVNKQNQLLTEKLKEIADYPLLKEEKLELQVQNKLLRQQLEETRNENLHFRDKLTQPSAEHVACQAELRRVEHAKKLEQDEFETHKQLLEKQLQSEVERCAQLKIQLLDYETTIRKLNVQVEDLKLQLKQTQTVLENEVYRNPKPSLVDRSVIDFTGDRIVPHDIYVDGAFLKNRAVTDIVVADDVPNVGYRQHSRTCNSSPDSDLEFVAKTKARIKELEKEAEYLEEAYRNYQHRAIQGAVASRTPTKTKSPLPLRNAVTFPLASQHRVMFVEDNLGSQHFSLSSPRGPRYWTQSNNHSSTLGLTHSNLSQSYCFPNPHSLSQSYSPCLPNPSLHSSGLSSKFPCRTVPVASFPPQLVTRSSLPPRLLFQSVSSCQCFDPVFPVLLWLSSSLLDLTALHPSSAPQ</sequence>
<name>A0A8C3HS20_CHRPI</name>
<feature type="coiled-coil region" evidence="1">
    <location>
        <begin position="174"/>
        <end position="262"/>
    </location>
</feature>
<protein>
    <submittedName>
        <fullName evidence="2">OFD1 centriole and centriolar satellite protein</fullName>
    </submittedName>
</protein>
<dbReference type="Proteomes" id="UP000694380">
    <property type="component" value="Unplaced"/>
</dbReference>
<dbReference type="PANTHER" id="PTHR39063">
    <property type="entry name" value="ORAL-FACIAL-DIGITAL SYNDROME 1 PROTEIN HOMOLOG"/>
    <property type="match status" value="1"/>
</dbReference>
<dbReference type="GO" id="GO:0036064">
    <property type="term" value="C:ciliary basal body"/>
    <property type="evidence" value="ECO:0007669"/>
    <property type="project" value="TreeGrafter"/>
</dbReference>
<evidence type="ECO:0000313" key="3">
    <source>
        <dbReference type="Proteomes" id="UP000694380"/>
    </source>
</evidence>
<feature type="coiled-coil region" evidence="1">
    <location>
        <begin position="384"/>
        <end position="452"/>
    </location>
</feature>
<gene>
    <name evidence="2" type="primary">OFD1</name>
</gene>
<keyword evidence="3" id="KW-1185">Reference proteome</keyword>
<dbReference type="PROSITE" id="PS50896">
    <property type="entry name" value="LISH"/>
    <property type="match status" value="1"/>
</dbReference>
<dbReference type="InterPro" id="IPR006594">
    <property type="entry name" value="LisH"/>
</dbReference>
<reference evidence="2" key="2">
    <citation type="submission" date="2025-09" db="UniProtKB">
        <authorList>
            <consortium name="Ensembl"/>
        </authorList>
    </citation>
    <scope>IDENTIFICATION</scope>
</reference>
<accession>A0A8C3HS20</accession>
<dbReference type="Pfam" id="PF16045">
    <property type="entry name" value="LisH_2"/>
    <property type="match status" value="1"/>
</dbReference>
<dbReference type="SMART" id="SM00667">
    <property type="entry name" value="LisH"/>
    <property type="match status" value="1"/>
</dbReference>
<dbReference type="GO" id="GO:0060287">
    <property type="term" value="P:epithelial cilium movement involved in determination of left/right asymmetry"/>
    <property type="evidence" value="ECO:0007669"/>
    <property type="project" value="TreeGrafter"/>
</dbReference>
<evidence type="ECO:0000313" key="2">
    <source>
        <dbReference type="Ensembl" id="ENSCPBP00000022320.1"/>
    </source>
</evidence>
<reference evidence="2" key="1">
    <citation type="submission" date="2025-08" db="UniProtKB">
        <authorList>
            <consortium name="Ensembl"/>
        </authorList>
    </citation>
    <scope>IDENTIFICATION</scope>
</reference>
<feature type="coiled-coil region" evidence="1">
    <location>
        <begin position="485"/>
        <end position="533"/>
    </location>
</feature>
<dbReference type="AlphaFoldDB" id="A0A8C3HS20"/>
<organism evidence="2 3">
    <name type="scientific">Chrysemys picta bellii</name>
    <name type="common">Western painted turtle</name>
    <name type="synonym">Emys bellii</name>
    <dbReference type="NCBI Taxonomy" id="8478"/>
    <lineage>
        <taxon>Eukaryota</taxon>
        <taxon>Metazoa</taxon>
        <taxon>Chordata</taxon>
        <taxon>Craniata</taxon>
        <taxon>Vertebrata</taxon>
        <taxon>Euteleostomi</taxon>
        <taxon>Archelosauria</taxon>
        <taxon>Testudinata</taxon>
        <taxon>Testudines</taxon>
        <taxon>Cryptodira</taxon>
        <taxon>Durocryptodira</taxon>
        <taxon>Testudinoidea</taxon>
        <taxon>Emydidae</taxon>
        <taxon>Chrysemys</taxon>
    </lineage>
</organism>
<keyword evidence="1" id="KW-0175">Coiled coil</keyword>
<dbReference type="GO" id="GO:0005813">
    <property type="term" value="C:centrosome"/>
    <property type="evidence" value="ECO:0007669"/>
    <property type="project" value="TreeGrafter"/>
</dbReference>
<dbReference type="Ensembl" id="ENSCPBT00000026288.1">
    <property type="protein sequence ID" value="ENSCPBP00000022320.1"/>
    <property type="gene ID" value="ENSCPBG00000015748.1"/>
</dbReference>
<feature type="coiled-coil region" evidence="1">
    <location>
        <begin position="608"/>
        <end position="635"/>
    </location>
</feature>
<dbReference type="InterPro" id="IPR055289">
    <property type="entry name" value="OFD1"/>
</dbReference>
<dbReference type="PANTHER" id="PTHR39063:SF1">
    <property type="entry name" value="OFD1 CENTRIOLE AND CENTRIOLAR SATELLITE PROTEIN"/>
    <property type="match status" value="1"/>
</dbReference>
<dbReference type="GeneTree" id="ENSGT00390000001798"/>